<sequence length="116" mass="13472">MHDKSVYHSKAVTEGHNLIKIYENPEIDVRNTLDQERQRQILENKLRLKPIIESVIFLGRQHIPFRGHRDQGSLVVSEGSSEDEDSLVNNKGNFRELIKFRIESGDVVLKKHLENT</sequence>
<organism evidence="1 2">
    <name type="scientific">Psylliodes chrysocephalus</name>
    <dbReference type="NCBI Taxonomy" id="3402493"/>
    <lineage>
        <taxon>Eukaryota</taxon>
        <taxon>Metazoa</taxon>
        <taxon>Ecdysozoa</taxon>
        <taxon>Arthropoda</taxon>
        <taxon>Hexapoda</taxon>
        <taxon>Insecta</taxon>
        <taxon>Pterygota</taxon>
        <taxon>Neoptera</taxon>
        <taxon>Endopterygota</taxon>
        <taxon>Coleoptera</taxon>
        <taxon>Polyphaga</taxon>
        <taxon>Cucujiformia</taxon>
        <taxon>Chrysomeloidea</taxon>
        <taxon>Chrysomelidae</taxon>
        <taxon>Galerucinae</taxon>
        <taxon>Alticini</taxon>
        <taxon>Psylliodes</taxon>
    </lineage>
</organism>
<gene>
    <name evidence="1" type="ORF">PSYICH_LOCUS3243</name>
</gene>
<keyword evidence="2" id="KW-1185">Reference proteome</keyword>
<evidence type="ECO:0008006" key="3">
    <source>
        <dbReference type="Google" id="ProtNLM"/>
    </source>
</evidence>
<proteinExistence type="predicted"/>
<name>A0A9P0G6Q1_9CUCU</name>
<evidence type="ECO:0000313" key="2">
    <source>
        <dbReference type="Proteomes" id="UP001153636"/>
    </source>
</evidence>
<accession>A0A9P0G6Q1</accession>
<evidence type="ECO:0000313" key="1">
    <source>
        <dbReference type="EMBL" id="CAH1101928.1"/>
    </source>
</evidence>
<protein>
    <recommendedName>
        <fullName evidence="3">DUF4371 domain-containing protein</fullName>
    </recommendedName>
</protein>
<dbReference type="Proteomes" id="UP001153636">
    <property type="component" value="Chromosome 12"/>
</dbReference>
<reference evidence="1" key="1">
    <citation type="submission" date="2022-01" db="EMBL/GenBank/DDBJ databases">
        <authorList>
            <person name="King R."/>
        </authorList>
    </citation>
    <scope>NUCLEOTIDE SEQUENCE</scope>
</reference>
<dbReference type="OrthoDB" id="1470350at2759"/>
<dbReference type="EMBL" id="OV651824">
    <property type="protein sequence ID" value="CAH1101928.1"/>
    <property type="molecule type" value="Genomic_DNA"/>
</dbReference>
<dbReference type="AlphaFoldDB" id="A0A9P0G6Q1"/>